<dbReference type="AlphaFoldDB" id="A0A1X7SIA1"/>
<dbReference type="OrthoDB" id="10253409at2759"/>
<evidence type="ECO:0000256" key="3">
    <source>
        <dbReference type="ARBA" id="ARBA00022707"/>
    </source>
</evidence>
<dbReference type="EnsemblMetazoa" id="Aqu2.1.01840_001">
    <property type="protein sequence ID" value="Aqu2.1.01840_001"/>
    <property type="gene ID" value="Aqu2.1.01840"/>
</dbReference>
<dbReference type="InterPro" id="IPR019142">
    <property type="entry name" value="Dymeclin"/>
</dbReference>
<comment type="similarity">
    <text evidence="1">Belongs to the dymeclin family.</text>
</comment>
<organism evidence="5">
    <name type="scientific">Amphimedon queenslandica</name>
    <name type="common">Sponge</name>
    <dbReference type="NCBI Taxonomy" id="400682"/>
    <lineage>
        <taxon>Eukaryota</taxon>
        <taxon>Metazoa</taxon>
        <taxon>Porifera</taxon>
        <taxon>Demospongiae</taxon>
        <taxon>Heteroscleromorpha</taxon>
        <taxon>Haplosclerida</taxon>
        <taxon>Niphatidae</taxon>
        <taxon>Amphimedon</taxon>
    </lineage>
</organism>
<keyword evidence="4" id="KW-0449">Lipoprotein</keyword>
<name>A0A1X7SIA1_AMPQE</name>
<reference evidence="5" key="1">
    <citation type="submission" date="2017-05" db="UniProtKB">
        <authorList>
            <consortium name="EnsemblMetazoa"/>
        </authorList>
    </citation>
    <scope>IDENTIFICATION</scope>
</reference>
<dbReference type="STRING" id="400682.A0A1X7SIA1"/>
<keyword evidence="3" id="KW-0519">Myristate</keyword>
<accession>A0A1X7SIA1</accession>
<evidence type="ECO:0000313" key="5">
    <source>
        <dbReference type="EnsemblMetazoa" id="Aqu2.1.01840_001"/>
    </source>
</evidence>
<evidence type="ECO:0000256" key="1">
    <source>
        <dbReference type="ARBA" id="ARBA00010603"/>
    </source>
</evidence>
<dbReference type="eggNOG" id="KOG2225">
    <property type="taxonomic scope" value="Eukaryota"/>
</dbReference>
<sequence>ADTETLQEILLMLLEIINSSLTYTLHVNPHFVYSLLYQREIFTPYHGRPGFIDLVNNIEMVITFFANNVEKDGTPPFSAQFVTDVIKKYSKTWPRSRLRKFSELKFRYVEESQPDEFFVPYVWSLVQKHSHIHFEINRKSSPT</sequence>
<dbReference type="PANTHER" id="PTHR12895">
    <property type="entry name" value="DYMECLIN"/>
    <property type="match status" value="1"/>
</dbReference>
<evidence type="ECO:0000256" key="2">
    <source>
        <dbReference type="ARBA" id="ARBA00015736"/>
    </source>
</evidence>
<dbReference type="Pfam" id="PF09742">
    <property type="entry name" value="Dymeclin"/>
    <property type="match status" value="1"/>
</dbReference>
<dbReference type="PANTHER" id="PTHR12895:SF9">
    <property type="entry name" value="DYMECLIN"/>
    <property type="match status" value="1"/>
</dbReference>
<evidence type="ECO:0000256" key="4">
    <source>
        <dbReference type="ARBA" id="ARBA00023288"/>
    </source>
</evidence>
<proteinExistence type="inferred from homology"/>
<dbReference type="GO" id="GO:0005794">
    <property type="term" value="C:Golgi apparatus"/>
    <property type="evidence" value="ECO:0007669"/>
    <property type="project" value="TreeGrafter"/>
</dbReference>
<protein>
    <recommendedName>
        <fullName evidence="2">Dymeclin</fullName>
    </recommendedName>
</protein>
<dbReference type="GO" id="GO:0007030">
    <property type="term" value="P:Golgi organization"/>
    <property type="evidence" value="ECO:0007669"/>
    <property type="project" value="TreeGrafter"/>
</dbReference>
<dbReference type="InParanoid" id="A0A1X7SIA1"/>